<sequence>MRFEVEGKAPVDASRESVIRRGITSLRRHGPSSFALLTDVDCNYTQVGGGAVKCLVER</sequence>
<organism evidence="1 2">
    <name type="scientific">Paraburkholderia bryophila</name>
    <dbReference type="NCBI Taxonomy" id="420952"/>
    <lineage>
        <taxon>Bacteria</taxon>
        <taxon>Pseudomonadati</taxon>
        <taxon>Pseudomonadota</taxon>
        <taxon>Betaproteobacteria</taxon>
        <taxon>Burkholderiales</taxon>
        <taxon>Burkholderiaceae</taxon>
        <taxon>Paraburkholderia</taxon>
    </lineage>
</organism>
<dbReference type="AlphaFoldDB" id="A0A7Z0B397"/>
<evidence type="ECO:0000313" key="2">
    <source>
        <dbReference type="Proteomes" id="UP000572540"/>
    </source>
</evidence>
<name>A0A7Z0B397_9BURK</name>
<dbReference type="Proteomes" id="UP000572540">
    <property type="component" value="Unassembled WGS sequence"/>
</dbReference>
<gene>
    <name evidence="1" type="ORF">GGD41_006086</name>
</gene>
<reference evidence="1 2" key="1">
    <citation type="submission" date="2020-07" db="EMBL/GenBank/DDBJ databases">
        <title>Exploring microbial biodiversity for novel pathways involved in the catabolism of aromatic compounds derived from lignin.</title>
        <authorList>
            <person name="Elkins J."/>
        </authorList>
    </citation>
    <scope>NUCLEOTIDE SEQUENCE [LARGE SCALE GENOMIC DNA]</scope>
    <source>
        <strain evidence="1 2">H2C3B</strain>
    </source>
</reference>
<protein>
    <submittedName>
        <fullName evidence="1">Uncharacterized protein</fullName>
    </submittedName>
</protein>
<proteinExistence type="predicted"/>
<evidence type="ECO:0000313" key="1">
    <source>
        <dbReference type="EMBL" id="NYH18858.1"/>
    </source>
</evidence>
<dbReference type="EMBL" id="JACCAU010000001">
    <property type="protein sequence ID" value="NYH18858.1"/>
    <property type="molecule type" value="Genomic_DNA"/>
</dbReference>
<comment type="caution">
    <text evidence="1">The sequence shown here is derived from an EMBL/GenBank/DDBJ whole genome shotgun (WGS) entry which is preliminary data.</text>
</comment>
<accession>A0A7Z0B397</accession>